<sequence length="136" mass="15518">MLDSNGCIASIVFPQGLYMVVVERLSQNGERMMAQGLRNIGAEVGAAEEKSQIFARQSCSRRLTRSSGKRFPTYEKDCQHPFLSALLLRKWFFSEEQKTSMSGQNADQRMIYKPKFYGNNARVELPVFEYTISGFL</sequence>
<accession>A0A835JZM1</accession>
<evidence type="ECO:0000313" key="1">
    <source>
        <dbReference type="EMBL" id="KAF9680987.1"/>
    </source>
</evidence>
<gene>
    <name evidence="1" type="ORF">SADUNF_Sadunf06G0178800</name>
</gene>
<dbReference type="EMBL" id="JADGMS010000006">
    <property type="protein sequence ID" value="KAF9680987.1"/>
    <property type="molecule type" value="Genomic_DNA"/>
</dbReference>
<protein>
    <submittedName>
        <fullName evidence="1">Uncharacterized protein</fullName>
    </submittedName>
</protein>
<evidence type="ECO:0000313" key="2">
    <source>
        <dbReference type="Proteomes" id="UP000657918"/>
    </source>
</evidence>
<dbReference type="Proteomes" id="UP000657918">
    <property type="component" value="Unassembled WGS sequence"/>
</dbReference>
<dbReference type="AlphaFoldDB" id="A0A835JZM1"/>
<keyword evidence="2" id="KW-1185">Reference proteome</keyword>
<proteinExistence type="predicted"/>
<comment type="caution">
    <text evidence="1">The sequence shown here is derived from an EMBL/GenBank/DDBJ whole genome shotgun (WGS) entry which is preliminary data.</text>
</comment>
<name>A0A835JZM1_9ROSI</name>
<organism evidence="1 2">
    <name type="scientific">Salix dunnii</name>
    <dbReference type="NCBI Taxonomy" id="1413687"/>
    <lineage>
        <taxon>Eukaryota</taxon>
        <taxon>Viridiplantae</taxon>
        <taxon>Streptophyta</taxon>
        <taxon>Embryophyta</taxon>
        <taxon>Tracheophyta</taxon>
        <taxon>Spermatophyta</taxon>
        <taxon>Magnoliopsida</taxon>
        <taxon>eudicotyledons</taxon>
        <taxon>Gunneridae</taxon>
        <taxon>Pentapetalae</taxon>
        <taxon>rosids</taxon>
        <taxon>fabids</taxon>
        <taxon>Malpighiales</taxon>
        <taxon>Salicaceae</taxon>
        <taxon>Saliceae</taxon>
        <taxon>Salix</taxon>
    </lineage>
</organism>
<reference evidence="1 2" key="1">
    <citation type="submission" date="2020-10" db="EMBL/GenBank/DDBJ databases">
        <title>Plant Genome Project.</title>
        <authorList>
            <person name="Zhang R.-G."/>
        </authorList>
    </citation>
    <scope>NUCLEOTIDE SEQUENCE [LARGE SCALE GENOMIC DNA]</scope>
    <source>
        <strain evidence="1">FAFU-HL-1</strain>
        <tissue evidence="1">Leaf</tissue>
    </source>
</reference>